<feature type="signal peptide" evidence="1">
    <location>
        <begin position="1"/>
        <end position="16"/>
    </location>
</feature>
<keyword evidence="1" id="KW-0732">Signal</keyword>
<dbReference type="Ensembl" id="ENSAPET00000002425.1">
    <property type="protein sequence ID" value="ENSAPEP00000002368.1"/>
    <property type="gene ID" value="ENSAPEG00000001707.1"/>
</dbReference>
<evidence type="ECO:0000256" key="1">
    <source>
        <dbReference type="SAM" id="SignalP"/>
    </source>
</evidence>
<keyword evidence="3" id="KW-1185">Reference proteome</keyword>
<proteinExistence type="predicted"/>
<dbReference type="Proteomes" id="UP000265080">
    <property type="component" value="Chromosome 3"/>
</dbReference>
<dbReference type="PANTHER" id="PTHR36292:SF1">
    <property type="entry name" value="UPF0575 PROTEIN C19ORF67"/>
    <property type="match status" value="1"/>
</dbReference>
<organism evidence="2 3">
    <name type="scientific">Amphiprion percula</name>
    <name type="common">Orange clownfish</name>
    <name type="synonym">Lutjanus percula</name>
    <dbReference type="NCBI Taxonomy" id="161767"/>
    <lineage>
        <taxon>Eukaryota</taxon>
        <taxon>Metazoa</taxon>
        <taxon>Chordata</taxon>
        <taxon>Craniata</taxon>
        <taxon>Vertebrata</taxon>
        <taxon>Euteleostomi</taxon>
        <taxon>Actinopterygii</taxon>
        <taxon>Neopterygii</taxon>
        <taxon>Teleostei</taxon>
        <taxon>Neoteleostei</taxon>
        <taxon>Acanthomorphata</taxon>
        <taxon>Ovalentaria</taxon>
        <taxon>Pomacentridae</taxon>
        <taxon>Amphiprion</taxon>
    </lineage>
</organism>
<reference evidence="2 3" key="1">
    <citation type="submission" date="2018-03" db="EMBL/GenBank/DDBJ databases">
        <title>Finding Nemo's genes: A chromosome-scale reference assembly of the genome of the orange clownfish Amphiprion percula.</title>
        <authorList>
            <person name="Lehmann R."/>
        </authorList>
    </citation>
    <scope>NUCLEOTIDE SEQUENCE</scope>
</reference>
<protein>
    <submittedName>
        <fullName evidence="2">Si:ch211-214c7.5</fullName>
    </submittedName>
</protein>
<dbReference type="PANTHER" id="PTHR36292">
    <property type="entry name" value="UPF0575 PROTEIN C19ORF67"/>
    <property type="match status" value="1"/>
</dbReference>
<feature type="chain" id="PRO_5018035483" evidence="1">
    <location>
        <begin position="17"/>
        <end position="294"/>
    </location>
</feature>
<evidence type="ECO:0000313" key="2">
    <source>
        <dbReference type="Ensembl" id="ENSAPEP00000002368.1"/>
    </source>
</evidence>
<dbReference type="InterPro" id="IPR021748">
    <property type="entry name" value="DUF3314"/>
</dbReference>
<accession>A0A3P8RPB0</accession>
<dbReference type="GeneTree" id="ENSGT00390000009916"/>
<name>A0A3P8RPB0_AMPPE</name>
<dbReference type="Pfam" id="PF11771">
    <property type="entry name" value="DUF3314"/>
    <property type="match status" value="1"/>
</dbReference>
<reference evidence="2" key="3">
    <citation type="submission" date="2025-09" db="UniProtKB">
        <authorList>
            <consortium name="Ensembl"/>
        </authorList>
    </citation>
    <scope>IDENTIFICATION</scope>
</reference>
<dbReference type="AlphaFoldDB" id="A0A3P8RPB0"/>
<reference evidence="2" key="2">
    <citation type="submission" date="2025-08" db="UniProtKB">
        <authorList>
            <consortium name="Ensembl"/>
        </authorList>
    </citation>
    <scope>IDENTIFICATION</scope>
</reference>
<sequence>MLLWRHLLVHMCPAGAWRSDGWRGASSPSSCSSCSLRAKQMAYKTASSVGRVLAGHNSLFSSGYFYYFVKFSVCSCRQGSLEGEALAAAVLSLLHTCQPYFNYVESTARSTVSQHTHLPRVQLLDFSEQLCDRLEQLVLTFASYNLLCLDETEPNGVSHFCIGQFQLSRLRMTIFRYCKPTPYLAQGDTGLYKCMRWNVERLRDKQQKDKDYFLCYEDIPNAHADADKDNQSVSNGSMVRMWSIGQWVQVYPDPDTEDICDWILCDVPQADYDRLLFLGSDEPSCCSALQKCVC</sequence>
<evidence type="ECO:0000313" key="3">
    <source>
        <dbReference type="Proteomes" id="UP000265080"/>
    </source>
</evidence>